<evidence type="ECO:0000256" key="2">
    <source>
        <dbReference type="ARBA" id="ARBA00022840"/>
    </source>
</evidence>
<dbReference type="InterPro" id="IPR003439">
    <property type="entry name" value="ABC_transporter-like_ATP-bd"/>
</dbReference>
<dbReference type="CDD" id="cd03216">
    <property type="entry name" value="ABC_Carb_Monos_I"/>
    <property type="match status" value="1"/>
</dbReference>
<dbReference type="Pfam" id="PF00005">
    <property type="entry name" value="ABC_tran"/>
    <property type="match status" value="1"/>
</dbReference>
<keyword evidence="1" id="KW-0547">Nucleotide-binding</keyword>
<evidence type="ECO:0000313" key="5">
    <source>
        <dbReference type="Proteomes" id="UP001165583"/>
    </source>
</evidence>
<evidence type="ECO:0000313" key="4">
    <source>
        <dbReference type="EMBL" id="MCT2398795.1"/>
    </source>
</evidence>
<dbReference type="EMBL" id="JANZXA010000002">
    <property type="protein sequence ID" value="MCT2398795.1"/>
    <property type="molecule type" value="Genomic_DNA"/>
</dbReference>
<feature type="domain" description="ABC transporter" evidence="3">
    <location>
        <begin position="9"/>
        <end position="246"/>
    </location>
</feature>
<gene>
    <name evidence="4" type="ORF">NZK81_04460</name>
</gene>
<protein>
    <submittedName>
        <fullName evidence="4">ATP-binding cassette domain-containing protein</fullName>
    </submittedName>
</protein>
<dbReference type="SMART" id="SM00382">
    <property type="entry name" value="AAA"/>
    <property type="match status" value="1"/>
</dbReference>
<dbReference type="PROSITE" id="PS50893">
    <property type="entry name" value="ABC_TRANSPORTER_2"/>
    <property type="match status" value="1"/>
</dbReference>
<organism evidence="4 5">
    <name type="scientific">Novosphingobium mangrovi</name>
    <name type="common">ex Huang et al. 2023</name>
    <dbReference type="NCBI Taxonomy" id="2976432"/>
    <lineage>
        <taxon>Bacteria</taxon>
        <taxon>Pseudomonadati</taxon>
        <taxon>Pseudomonadota</taxon>
        <taxon>Alphaproteobacteria</taxon>
        <taxon>Sphingomonadales</taxon>
        <taxon>Sphingomonadaceae</taxon>
        <taxon>Novosphingobium</taxon>
    </lineage>
</organism>
<dbReference type="RefSeq" id="WP_260044285.1">
    <property type="nucleotide sequence ID" value="NZ_JANZXA010000002.1"/>
</dbReference>
<keyword evidence="5" id="KW-1185">Reference proteome</keyword>
<keyword evidence="2 4" id="KW-0067">ATP-binding</keyword>
<dbReference type="InterPro" id="IPR003593">
    <property type="entry name" value="AAA+_ATPase"/>
</dbReference>
<dbReference type="Gene3D" id="3.40.50.300">
    <property type="entry name" value="P-loop containing nucleotide triphosphate hydrolases"/>
    <property type="match status" value="1"/>
</dbReference>
<dbReference type="InterPro" id="IPR017871">
    <property type="entry name" value="ABC_transporter-like_CS"/>
</dbReference>
<dbReference type="SUPFAM" id="SSF52540">
    <property type="entry name" value="P-loop containing nucleoside triphosphate hydrolases"/>
    <property type="match status" value="1"/>
</dbReference>
<dbReference type="GO" id="GO:0005524">
    <property type="term" value="F:ATP binding"/>
    <property type="evidence" value="ECO:0007669"/>
    <property type="project" value="UniProtKB-KW"/>
</dbReference>
<dbReference type="PANTHER" id="PTHR43790:SF8">
    <property type="entry name" value="SUGAR ABC TRANSPORTER ATP-BINDING PROTEIN"/>
    <property type="match status" value="1"/>
</dbReference>
<sequence length="258" mass="27729">MSTDAQPIVSVRNASRHFGRVTALSDVSMDLYPGQVTALLGDNGAGKSTFITMLSGVFPPSSGEIQMDGKPVHFASPHDARAAGIATVFQGLALIEDRSIADNLFLGCEPVRFGFLLDRKRMVREAKGVLEQLKVNLPPVTTSVRFLSGGQRQAVAVARTIVTGSKLVIMDEPTAALGVRETGKVLDLIRRLRDQGTSVLLISHNMDDVFSVADRAVVLRLGRKVADVAIRDVTREQIVGLVMGGERAPERDKQEAAA</sequence>
<proteinExistence type="predicted"/>
<accession>A0ABT2I1V9</accession>
<evidence type="ECO:0000256" key="1">
    <source>
        <dbReference type="ARBA" id="ARBA00022741"/>
    </source>
</evidence>
<dbReference type="PROSITE" id="PS00211">
    <property type="entry name" value="ABC_TRANSPORTER_1"/>
    <property type="match status" value="1"/>
</dbReference>
<evidence type="ECO:0000259" key="3">
    <source>
        <dbReference type="PROSITE" id="PS50893"/>
    </source>
</evidence>
<name>A0ABT2I1V9_9SPHN</name>
<reference evidence="4" key="1">
    <citation type="submission" date="2022-09" db="EMBL/GenBank/DDBJ databases">
        <title>Novosphingobium sp. Nov., a polycyclic aromatic hydrocarbon-degrading bacterium isolated form mangrove sediments in HongKong.</title>
        <authorList>
            <person name="Hu Z."/>
        </authorList>
    </citation>
    <scope>NUCLEOTIDE SEQUENCE</scope>
    <source>
        <strain evidence="4">HK4-1</strain>
    </source>
</reference>
<dbReference type="PANTHER" id="PTHR43790">
    <property type="entry name" value="CARBOHYDRATE TRANSPORT ATP-BINDING PROTEIN MG119-RELATED"/>
    <property type="match status" value="1"/>
</dbReference>
<dbReference type="Proteomes" id="UP001165583">
    <property type="component" value="Unassembled WGS sequence"/>
</dbReference>
<dbReference type="InterPro" id="IPR050107">
    <property type="entry name" value="ABC_carbohydrate_import_ATPase"/>
</dbReference>
<comment type="caution">
    <text evidence="4">The sequence shown here is derived from an EMBL/GenBank/DDBJ whole genome shotgun (WGS) entry which is preliminary data.</text>
</comment>
<dbReference type="InterPro" id="IPR027417">
    <property type="entry name" value="P-loop_NTPase"/>
</dbReference>